<evidence type="ECO:0000313" key="3">
    <source>
        <dbReference type="EMBL" id="KAF9602287.1"/>
    </source>
</evidence>
<proteinExistence type="predicted"/>
<sequence>MAASALKKASYAAITVAATSYSVLHNRAYADNSPTVEPQPTMSGLDADSLERAAKASRNINNSRLKKQIFEVMNLQEATRLAELDFEKAQYREHQAEQDITEHETQRSQNAEFVKMQELSSERTEKARRTSEEQIQAQKPSRRK</sequence>
<feature type="compositionally biased region" description="Basic and acidic residues" evidence="1">
    <location>
        <begin position="120"/>
        <end position="132"/>
    </location>
</feature>
<protein>
    <recommendedName>
        <fullName evidence="2">ATPase family AAA domain-containing protein</fullName>
    </recommendedName>
</protein>
<dbReference type="Proteomes" id="UP000631114">
    <property type="component" value="Unassembled WGS sequence"/>
</dbReference>
<name>A0A835LRL0_9MAGN</name>
<feature type="compositionally biased region" description="Basic and acidic residues" evidence="1">
    <location>
        <begin position="93"/>
        <end position="106"/>
    </location>
</feature>
<dbReference type="Pfam" id="PF12037">
    <property type="entry name" value="ATAD3_N"/>
    <property type="match status" value="1"/>
</dbReference>
<dbReference type="InterPro" id="IPR021911">
    <property type="entry name" value="ATAD3_N"/>
</dbReference>
<keyword evidence="4" id="KW-1185">Reference proteome</keyword>
<gene>
    <name evidence="3" type="ORF">IFM89_026404</name>
</gene>
<feature type="region of interest" description="Disordered" evidence="1">
    <location>
        <begin position="93"/>
        <end position="144"/>
    </location>
</feature>
<comment type="caution">
    <text evidence="3">The sequence shown here is derived from an EMBL/GenBank/DDBJ whole genome shotgun (WGS) entry which is preliminary data.</text>
</comment>
<accession>A0A835LRL0</accession>
<reference evidence="3 4" key="1">
    <citation type="submission" date="2020-10" db="EMBL/GenBank/DDBJ databases">
        <title>The Coptis chinensis genome and diversification of protoberbering-type alkaloids.</title>
        <authorList>
            <person name="Wang B."/>
            <person name="Shu S."/>
            <person name="Song C."/>
            <person name="Liu Y."/>
        </authorList>
    </citation>
    <scope>NUCLEOTIDE SEQUENCE [LARGE SCALE GENOMIC DNA]</scope>
    <source>
        <strain evidence="3">HL-2020</strain>
        <tissue evidence="3">Leaf</tissue>
    </source>
</reference>
<dbReference type="OrthoDB" id="199596at2759"/>
<evidence type="ECO:0000256" key="1">
    <source>
        <dbReference type="SAM" id="MobiDB-lite"/>
    </source>
</evidence>
<feature type="compositionally biased region" description="Polar residues" evidence="1">
    <location>
        <begin position="133"/>
        <end position="144"/>
    </location>
</feature>
<feature type="domain" description="ATPase family AAA" evidence="2">
    <location>
        <begin position="32"/>
        <end position="100"/>
    </location>
</feature>
<dbReference type="EMBL" id="JADFTS010000006">
    <property type="protein sequence ID" value="KAF9602287.1"/>
    <property type="molecule type" value="Genomic_DNA"/>
</dbReference>
<evidence type="ECO:0000313" key="4">
    <source>
        <dbReference type="Proteomes" id="UP000631114"/>
    </source>
</evidence>
<dbReference type="AlphaFoldDB" id="A0A835LRL0"/>
<evidence type="ECO:0000259" key="2">
    <source>
        <dbReference type="Pfam" id="PF12037"/>
    </source>
</evidence>
<organism evidence="3 4">
    <name type="scientific">Coptis chinensis</name>
    <dbReference type="NCBI Taxonomy" id="261450"/>
    <lineage>
        <taxon>Eukaryota</taxon>
        <taxon>Viridiplantae</taxon>
        <taxon>Streptophyta</taxon>
        <taxon>Embryophyta</taxon>
        <taxon>Tracheophyta</taxon>
        <taxon>Spermatophyta</taxon>
        <taxon>Magnoliopsida</taxon>
        <taxon>Ranunculales</taxon>
        <taxon>Ranunculaceae</taxon>
        <taxon>Coptidoideae</taxon>
        <taxon>Coptis</taxon>
    </lineage>
</organism>